<proteinExistence type="predicted"/>
<reference evidence="1" key="1">
    <citation type="submission" date="2021-08" db="EMBL/GenBank/DDBJ databases">
        <authorList>
            <person name="Misof B."/>
            <person name="Oliver O."/>
            <person name="Podsiadlowski L."/>
            <person name="Donath A."/>
            <person name="Peters R."/>
            <person name="Mayer C."/>
            <person name="Rust J."/>
            <person name="Gunkel S."/>
            <person name="Lesny P."/>
            <person name="Martin S."/>
            <person name="Oeyen J.P."/>
            <person name="Petersen M."/>
            <person name="Panagiotis P."/>
            <person name="Wilbrandt J."/>
            <person name="Tanja T."/>
        </authorList>
    </citation>
    <scope>NUCLEOTIDE SEQUENCE</scope>
    <source>
        <strain evidence="1">GBR_01_08_01A</strain>
        <tissue evidence="1">Thorax + abdomen</tissue>
    </source>
</reference>
<evidence type="ECO:0000313" key="1">
    <source>
        <dbReference type="EMBL" id="KAK2579613.1"/>
    </source>
</evidence>
<protein>
    <submittedName>
        <fullName evidence="1">Uncharacterized protein</fullName>
    </submittedName>
</protein>
<organism evidence="1 2">
    <name type="scientific">Odynerus spinipes</name>
    <dbReference type="NCBI Taxonomy" id="1348599"/>
    <lineage>
        <taxon>Eukaryota</taxon>
        <taxon>Metazoa</taxon>
        <taxon>Ecdysozoa</taxon>
        <taxon>Arthropoda</taxon>
        <taxon>Hexapoda</taxon>
        <taxon>Insecta</taxon>
        <taxon>Pterygota</taxon>
        <taxon>Neoptera</taxon>
        <taxon>Endopterygota</taxon>
        <taxon>Hymenoptera</taxon>
        <taxon>Apocrita</taxon>
        <taxon>Aculeata</taxon>
        <taxon>Vespoidea</taxon>
        <taxon>Vespidae</taxon>
        <taxon>Eumeninae</taxon>
        <taxon>Odynerus</taxon>
    </lineage>
</organism>
<name>A0AAD9RHA3_9HYME</name>
<comment type="caution">
    <text evidence="1">The sequence shown here is derived from an EMBL/GenBank/DDBJ whole genome shotgun (WGS) entry which is preliminary data.</text>
</comment>
<accession>A0AAD9RHA3</accession>
<evidence type="ECO:0000313" key="2">
    <source>
        <dbReference type="Proteomes" id="UP001258017"/>
    </source>
</evidence>
<reference evidence="1" key="2">
    <citation type="journal article" date="2023" name="Commun. Biol.">
        <title>Intrasexual cuticular hydrocarbon dimorphism in a wasp sheds light on hydrocarbon biosynthesis genes in Hymenoptera.</title>
        <authorList>
            <person name="Moris V.C."/>
            <person name="Podsiadlowski L."/>
            <person name="Martin S."/>
            <person name="Oeyen J.P."/>
            <person name="Donath A."/>
            <person name="Petersen M."/>
            <person name="Wilbrandt J."/>
            <person name="Misof B."/>
            <person name="Liedtke D."/>
            <person name="Thamm M."/>
            <person name="Scheiner R."/>
            <person name="Schmitt T."/>
            <person name="Niehuis O."/>
        </authorList>
    </citation>
    <scope>NUCLEOTIDE SEQUENCE</scope>
    <source>
        <strain evidence="1">GBR_01_08_01A</strain>
    </source>
</reference>
<gene>
    <name evidence="1" type="ORF">KPH14_010904</name>
</gene>
<sequence length="80" mass="9211">MIEVWQLRGFVTGKVFAVAFEEIIYPIEMSVCEPALRSPKFSNSCLMARLGGTETDRRAEYPPAGYDRSILFSERRYKLD</sequence>
<dbReference type="Proteomes" id="UP001258017">
    <property type="component" value="Unassembled WGS sequence"/>
</dbReference>
<keyword evidence="2" id="KW-1185">Reference proteome</keyword>
<dbReference type="AlphaFoldDB" id="A0AAD9RHA3"/>
<dbReference type="EMBL" id="JAIFRP010000084">
    <property type="protein sequence ID" value="KAK2579613.1"/>
    <property type="molecule type" value="Genomic_DNA"/>
</dbReference>